<proteinExistence type="predicted"/>
<dbReference type="EMBL" id="JACRYT010000001">
    <property type="protein sequence ID" value="MBC6678401.1"/>
    <property type="molecule type" value="Genomic_DNA"/>
</dbReference>
<keyword evidence="1" id="KW-1133">Transmembrane helix</keyword>
<evidence type="ECO:0000313" key="3">
    <source>
        <dbReference type="Proteomes" id="UP000602647"/>
    </source>
</evidence>
<sequence length="41" mass="4392">MATSAIVMMCIGCIGLWGGCAFSISIAMRHSKKKKDSSEKN</sequence>
<accession>A0A923SPD9</accession>
<dbReference type="Proteomes" id="UP000602647">
    <property type="component" value="Unassembled WGS sequence"/>
</dbReference>
<keyword evidence="1" id="KW-0472">Membrane</keyword>
<keyword evidence="3" id="KW-1185">Reference proteome</keyword>
<gene>
    <name evidence="2" type="ORF">H9L42_00955</name>
</gene>
<dbReference type="AlphaFoldDB" id="A0A923SPD9"/>
<reference evidence="2" key="1">
    <citation type="submission" date="2020-08" db="EMBL/GenBank/DDBJ databases">
        <title>Genome public.</title>
        <authorList>
            <person name="Liu C."/>
            <person name="Sun Q."/>
        </authorList>
    </citation>
    <scope>NUCLEOTIDE SEQUENCE</scope>
    <source>
        <strain evidence="2">BX12</strain>
    </source>
</reference>
<name>A0A923SPD9_9FIRM</name>
<feature type="transmembrane region" description="Helical" evidence="1">
    <location>
        <begin position="6"/>
        <end position="28"/>
    </location>
</feature>
<evidence type="ECO:0000313" key="2">
    <source>
        <dbReference type="EMBL" id="MBC6678401.1"/>
    </source>
</evidence>
<protein>
    <submittedName>
        <fullName evidence="2">MetS family NSS transporter small subunit</fullName>
    </submittedName>
</protein>
<dbReference type="NCBIfam" id="NF033493">
    <property type="entry name" value="MetS_like_NSS"/>
    <property type="match status" value="1"/>
</dbReference>
<comment type="caution">
    <text evidence="2">The sequence shown here is derived from an EMBL/GenBank/DDBJ whole genome shotgun (WGS) entry which is preliminary data.</text>
</comment>
<evidence type="ECO:0000256" key="1">
    <source>
        <dbReference type="SAM" id="Phobius"/>
    </source>
</evidence>
<organism evidence="2 3">
    <name type="scientific">Zhenpiania hominis</name>
    <dbReference type="NCBI Taxonomy" id="2763644"/>
    <lineage>
        <taxon>Bacteria</taxon>
        <taxon>Bacillati</taxon>
        <taxon>Bacillota</taxon>
        <taxon>Clostridia</taxon>
        <taxon>Peptostreptococcales</taxon>
        <taxon>Anaerovoracaceae</taxon>
        <taxon>Zhenpiania</taxon>
    </lineage>
</organism>
<dbReference type="RefSeq" id="WP_187301597.1">
    <property type="nucleotide sequence ID" value="NZ_CBCTON010000009.1"/>
</dbReference>
<keyword evidence="1" id="KW-0812">Transmembrane</keyword>